<dbReference type="HOGENOM" id="CLU_1190148_0_0_1"/>
<organism evidence="1 2">
    <name type="scientific">Metarhizium robertsii</name>
    <dbReference type="NCBI Taxonomy" id="568076"/>
    <lineage>
        <taxon>Eukaryota</taxon>
        <taxon>Fungi</taxon>
        <taxon>Dikarya</taxon>
        <taxon>Ascomycota</taxon>
        <taxon>Pezizomycotina</taxon>
        <taxon>Sordariomycetes</taxon>
        <taxon>Hypocreomycetidae</taxon>
        <taxon>Hypocreales</taxon>
        <taxon>Clavicipitaceae</taxon>
        <taxon>Metarhizium</taxon>
    </lineage>
</organism>
<sequence length="271" mass="29899">MAMYLMQHMCSKSSPPPLNRKNSQKSAFPYINTNQYLTMVSKKEIQAAWYISPHNHQITVSNSQDIKALVESLLNVVPPSFDPDNSIKHLRTDTGFILHSMTNFSGASLSPLYADDLRSKAPQEADEAAPRVQHSLECFMRFYMTSFHAPLDENAATEALRHPDGSMASYMAGLLADCSQDLAAPCEGMCRSAYASLDETQVEGLLYVSNLVTGYILGCMVGSEIAEGLFCDQFRQAWPRIQGLLSTGRDEVGLRVPLMVKGGYGPLLPHL</sequence>
<dbReference type="OrthoDB" id="4932991at2759"/>
<reference evidence="1 2" key="1">
    <citation type="submission" date="2014-02" db="EMBL/GenBank/DDBJ databases">
        <title>The genome sequence of the entomopathogenic fungus Metarhizium robertsii ARSEF 2575.</title>
        <authorList>
            <person name="Giuliano Garisto Donzelli B."/>
            <person name="Roe B.A."/>
            <person name="Macmil S.L."/>
            <person name="Krasnoff S.B."/>
            <person name="Gibson D.M."/>
        </authorList>
    </citation>
    <scope>NUCLEOTIDE SEQUENCE [LARGE SCALE GENOMIC DNA]</scope>
    <source>
        <strain evidence="1 2">ARSEF 2575</strain>
    </source>
</reference>
<dbReference type="EMBL" id="JELW01000011">
    <property type="protein sequence ID" value="EXV00695.1"/>
    <property type="molecule type" value="Genomic_DNA"/>
</dbReference>
<dbReference type="Proteomes" id="UP000030151">
    <property type="component" value="Unassembled WGS sequence"/>
</dbReference>
<dbReference type="AlphaFoldDB" id="A0A0A1UUE8"/>
<gene>
    <name evidence="1" type="ORF">X797_006103</name>
</gene>
<accession>A0A0A1UUE8</accession>
<evidence type="ECO:0000313" key="2">
    <source>
        <dbReference type="Proteomes" id="UP000030151"/>
    </source>
</evidence>
<name>A0A0A1UUE8_9HYPO</name>
<comment type="caution">
    <text evidence="1">The sequence shown here is derived from an EMBL/GenBank/DDBJ whole genome shotgun (WGS) entry which is preliminary data.</text>
</comment>
<evidence type="ECO:0000313" key="1">
    <source>
        <dbReference type="EMBL" id="EXV00695.1"/>
    </source>
</evidence>
<protein>
    <submittedName>
        <fullName evidence="1">Uncharacterized protein</fullName>
    </submittedName>
</protein>
<proteinExistence type="predicted"/>